<comment type="caution">
    <text evidence="4">The sequence shown here is derived from an EMBL/GenBank/DDBJ whole genome shotgun (WGS) entry which is preliminary data.</text>
</comment>
<reference evidence="4 5" key="1">
    <citation type="submission" date="2024-06" db="EMBL/GenBank/DDBJ databases">
        <title>The Natural Products Discovery Center: Release of the First 8490 Sequenced Strains for Exploring Actinobacteria Biosynthetic Diversity.</title>
        <authorList>
            <person name="Kalkreuter E."/>
            <person name="Kautsar S.A."/>
            <person name="Yang D."/>
            <person name="Bader C.D."/>
            <person name="Teijaro C.N."/>
            <person name="Fluegel L."/>
            <person name="Davis C.M."/>
            <person name="Simpson J.R."/>
            <person name="Lauterbach L."/>
            <person name="Steele A.D."/>
            <person name="Gui C."/>
            <person name="Meng S."/>
            <person name="Li G."/>
            <person name="Viehrig K."/>
            <person name="Ye F."/>
            <person name="Su P."/>
            <person name="Kiefer A.F."/>
            <person name="Nichols A."/>
            <person name="Cepeda A.J."/>
            <person name="Yan W."/>
            <person name="Fan B."/>
            <person name="Jiang Y."/>
            <person name="Adhikari A."/>
            <person name="Zheng C.-J."/>
            <person name="Schuster L."/>
            <person name="Cowan T.M."/>
            <person name="Smanski M.J."/>
            <person name="Chevrette M.G."/>
            <person name="De Carvalho L.P.S."/>
            <person name="Shen B."/>
        </authorList>
    </citation>
    <scope>NUCLEOTIDE SEQUENCE [LARGE SCALE GENOMIC DNA]</scope>
    <source>
        <strain evidence="4 5">NPDC050403</strain>
    </source>
</reference>
<evidence type="ECO:0000313" key="4">
    <source>
        <dbReference type="EMBL" id="MEV0710823.1"/>
    </source>
</evidence>
<dbReference type="GO" id="GO:0016787">
    <property type="term" value="F:hydrolase activity"/>
    <property type="evidence" value="ECO:0007669"/>
    <property type="project" value="UniProtKB-KW"/>
</dbReference>
<gene>
    <name evidence="4" type="ORF">AB0I48_24975</name>
</gene>
<keyword evidence="5" id="KW-1185">Reference proteome</keyword>
<name>A0ABV3FZP3_9NOCA</name>
<dbReference type="RefSeq" id="WP_109528059.1">
    <property type="nucleotide sequence ID" value="NZ_JBEXKW010000025.1"/>
</dbReference>
<dbReference type="Gene3D" id="3.90.850.10">
    <property type="entry name" value="Fumarylacetoacetase-like, C-terminal domain"/>
    <property type="match status" value="1"/>
</dbReference>
<dbReference type="Pfam" id="PF01557">
    <property type="entry name" value="FAA_hydrolase"/>
    <property type="match status" value="1"/>
</dbReference>
<dbReference type="PANTHER" id="PTHR11820">
    <property type="entry name" value="ACYLPYRUVASE"/>
    <property type="match status" value="1"/>
</dbReference>
<feature type="domain" description="Rv2993c-like N-terminal" evidence="3">
    <location>
        <begin position="1"/>
        <end position="58"/>
    </location>
</feature>
<evidence type="ECO:0000313" key="5">
    <source>
        <dbReference type="Proteomes" id="UP001551695"/>
    </source>
</evidence>
<dbReference type="InterPro" id="IPR018833">
    <property type="entry name" value="Rv2993c-like_N"/>
</dbReference>
<feature type="domain" description="Fumarylacetoacetase-like C-terminal" evidence="2">
    <location>
        <begin position="63"/>
        <end position="257"/>
    </location>
</feature>
<dbReference type="SUPFAM" id="SSF56529">
    <property type="entry name" value="FAH"/>
    <property type="match status" value="1"/>
</dbReference>
<protein>
    <submittedName>
        <fullName evidence="4">Fumarylacetoacetate hydrolase family protein</fullName>
    </submittedName>
</protein>
<dbReference type="EMBL" id="JBFAKC010000012">
    <property type="protein sequence ID" value="MEV0710823.1"/>
    <property type="molecule type" value="Genomic_DNA"/>
</dbReference>
<organism evidence="4 5">
    <name type="scientific">Nocardia aurea</name>
    <dbReference type="NCBI Taxonomy" id="2144174"/>
    <lineage>
        <taxon>Bacteria</taxon>
        <taxon>Bacillati</taxon>
        <taxon>Actinomycetota</taxon>
        <taxon>Actinomycetes</taxon>
        <taxon>Mycobacteriales</taxon>
        <taxon>Nocardiaceae</taxon>
        <taxon>Nocardia</taxon>
    </lineage>
</organism>
<keyword evidence="1" id="KW-0479">Metal-binding</keyword>
<evidence type="ECO:0000259" key="3">
    <source>
        <dbReference type="Pfam" id="PF10370"/>
    </source>
</evidence>
<keyword evidence="4" id="KW-0378">Hydrolase</keyword>
<evidence type="ECO:0000259" key="2">
    <source>
        <dbReference type="Pfam" id="PF01557"/>
    </source>
</evidence>
<dbReference type="InterPro" id="IPR011234">
    <property type="entry name" value="Fumarylacetoacetase-like_C"/>
</dbReference>
<dbReference type="Pfam" id="PF10370">
    <property type="entry name" value="Rv2993c-like_N"/>
    <property type="match status" value="1"/>
</dbReference>
<sequence length="262" mass="27728">MRLGRVASPDGVAFVSIEGEGGADAASLTAREIAEHPFGTPTFTGRSWPLADVRMLAPILASKVVCVGKNYAAHAAEMGGSAPEEPVIFMKPSTSIVGPNASIILPPSSSRVDYEGELAVVIGRPCKDVPAARALDVILGYTVANDVTARDQQSKDGQWTRAKGYDTFCPLGPWIETAVDPSDLEIVTELDGEVKQRSRTSLLLHDIPKLVEWVTRVMTLLPGDVILTGTPEGVGPMQSGQQVSVTVEGIGTLTNSVATKHR</sequence>
<dbReference type="InterPro" id="IPR036663">
    <property type="entry name" value="Fumarylacetoacetase_C_sf"/>
</dbReference>
<accession>A0ABV3FZP3</accession>
<evidence type="ECO:0000256" key="1">
    <source>
        <dbReference type="ARBA" id="ARBA00022723"/>
    </source>
</evidence>
<dbReference type="PANTHER" id="PTHR11820:SF7">
    <property type="entry name" value="ACYLPYRUVASE FAHD1, MITOCHONDRIAL"/>
    <property type="match status" value="1"/>
</dbReference>
<proteinExistence type="predicted"/>
<dbReference type="Proteomes" id="UP001551695">
    <property type="component" value="Unassembled WGS sequence"/>
</dbReference>
<dbReference type="Gene3D" id="2.30.30.370">
    <property type="entry name" value="FAH"/>
    <property type="match status" value="1"/>
</dbReference>